<evidence type="ECO:0000313" key="7">
    <source>
        <dbReference type="EMBL" id="CAJ0918830.1"/>
    </source>
</evidence>
<organism evidence="7 8">
    <name type="scientific">Ranitomeya imitator</name>
    <name type="common">mimic poison frog</name>
    <dbReference type="NCBI Taxonomy" id="111125"/>
    <lineage>
        <taxon>Eukaryota</taxon>
        <taxon>Metazoa</taxon>
        <taxon>Chordata</taxon>
        <taxon>Craniata</taxon>
        <taxon>Vertebrata</taxon>
        <taxon>Euteleostomi</taxon>
        <taxon>Amphibia</taxon>
        <taxon>Batrachia</taxon>
        <taxon>Anura</taxon>
        <taxon>Neobatrachia</taxon>
        <taxon>Hyloidea</taxon>
        <taxon>Dendrobatidae</taxon>
        <taxon>Dendrobatinae</taxon>
        <taxon>Ranitomeya</taxon>
    </lineage>
</organism>
<dbReference type="SUPFAM" id="SSF57716">
    <property type="entry name" value="Glucocorticoid receptor-like (DNA-binding domain)"/>
    <property type="match status" value="1"/>
</dbReference>
<dbReference type="EMBL" id="CAUEEQ010001113">
    <property type="protein sequence ID" value="CAJ0918830.1"/>
    <property type="molecule type" value="Genomic_DNA"/>
</dbReference>
<feature type="region of interest" description="Disordered" evidence="5">
    <location>
        <begin position="51"/>
        <end position="82"/>
    </location>
</feature>
<evidence type="ECO:0000256" key="5">
    <source>
        <dbReference type="SAM" id="MobiDB-lite"/>
    </source>
</evidence>
<dbReference type="Gene3D" id="2.10.110.10">
    <property type="entry name" value="Cysteine Rich Protein"/>
    <property type="match status" value="1"/>
</dbReference>
<dbReference type="PROSITE" id="PS00478">
    <property type="entry name" value="LIM_DOMAIN_1"/>
    <property type="match status" value="1"/>
</dbReference>
<keyword evidence="1 4" id="KW-0479">Metal-binding</keyword>
<evidence type="ECO:0000256" key="2">
    <source>
        <dbReference type="ARBA" id="ARBA00022833"/>
    </source>
</evidence>
<evidence type="ECO:0000313" key="8">
    <source>
        <dbReference type="Proteomes" id="UP001176940"/>
    </source>
</evidence>
<reference evidence="7" key="1">
    <citation type="submission" date="2023-07" db="EMBL/GenBank/DDBJ databases">
        <authorList>
            <person name="Stuckert A."/>
        </authorList>
    </citation>
    <scope>NUCLEOTIDE SEQUENCE</scope>
</reference>
<evidence type="ECO:0000256" key="3">
    <source>
        <dbReference type="ARBA" id="ARBA00023038"/>
    </source>
</evidence>
<feature type="compositionally biased region" description="Low complexity" evidence="5">
    <location>
        <begin position="67"/>
        <end position="82"/>
    </location>
</feature>
<dbReference type="Pfam" id="PF00412">
    <property type="entry name" value="LIM"/>
    <property type="match status" value="1"/>
</dbReference>
<name>A0ABN9KU71_9NEOB</name>
<dbReference type="InterPro" id="IPR001781">
    <property type="entry name" value="Znf_LIM"/>
</dbReference>
<accession>A0ABN9KU71</accession>
<proteinExistence type="predicted"/>
<dbReference type="PROSITE" id="PS50023">
    <property type="entry name" value="LIM_DOMAIN_2"/>
    <property type="match status" value="1"/>
</dbReference>
<sequence length="82" mass="9145">MNLKKTLPQEKEMCNACQKKVYPMECLVTDKQTFHKSCFCCNHCRSKLRLQSGSDQGSPQPARPGDLSSLVSSQELSSPPLN</sequence>
<protein>
    <recommendedName>
        <fullName evidence="6">LIM zinc-binding domain-containing protein</fullName>
    </recommendedName>
</protein>
<gene>
    <name evidence="7" type="ORF">RIMI_LOCUS876125</name>
</gene>
<keyword evidence="8" id="KW-1185">Reference proteome</keyword>
<feature type="domain" description="LIM zinc-binding" evidence="6">
    <location>
        <begin position="12"/>
        <end position="73"/>
    </location>
</feature>
<evidence type="ECO:0000259" key="6">
    <source>
        <dbReference type="PROSITE" id="PS50023"/>
    </source>
</evidence>
<dbReference type="PANTHER" id="PTHR24206">
    <property type="entry name" value="OS06G0237300 PROTEIN"/>
    <property type="match status" value="1"/>
</dbReference>
<keyword evidence="3 4" id="KW-0440">LIM domain</keyword>
<evidence type="ECO:0000256" key="1">
    <source>
        <dbReference type="ARBA" id="ARBA00022723"/>
    </source>
</evidence>
<dbReference type="SMART" id="SM00132">
    <property type="entry name" value="LIM"/>
    <property type="match status" value="1"/>
</dbReference>
<dbReference type="Proteomes" id="UP001176940">
    <property type="component" value="Unassembled WGS sequence"/>
</dbReference>
<evidence type="ECO:0000256" key="4">
    <source>
        <dbReference type="PROSITE-ProRule" id="PRU00125"/>
    </source>
</evidence>
<keyword evidence="2 4" id="KW-0862">Zinc</keyword>
<comment type="caution">
    <text evidence="7">The sequence shown here is derived from an EMBL/GenBank/DDBJ whole genome shotgun (WGS) entry which is preliminary data.</text>
</comment>